<evidence type="ECO:0000259" key="1">
    <source>
        <dbReference type="PROSITE" id="PS51677"/>
    </source>
</evidence>
<keyword evidence="2" id="KW-0378">Hydrolase</keyword>
<gene>
    <name evidence="2" type="ORF">SPSIL_000880</name>
</gene>
<dbReference type="Gene3D" id="3.20.20.370">
    <property type="entry name" value="Glycoside hydrolase/deacetylase"/>
    <property type="match status" value="1"/>
</dbReference>
<proteinExistence type="predicted"/>
<reference evidence="2" key="1">
    <citation type="submission" date="2024-05" db="EMBL/GenBank/DDBJ databases">
        <title>Isolation and characterization of Sporomusa carbonis sp. nov., a carboxydotrophic hydrogenogen in the genus of Sporomusa isolated from a charcoal burning pile.</title>
        <authorList>
            <person name="Boeer T."/>
            <person name="Rosenbaum F."/>
            <person name="Eysell L."/>
            <person name="Mueller V."/>
            <person name="Daniel R."/>
            <person name="Poehlein A."/>
        </authorList>
    </citation>
    <scope>NUCLEOTIDE SEQUENCE [LARGE SCALE GENOMIC DNA]</scope>
    <source>
        <strain evidence="2">DSM 10669</strain>
    </source>
</reference>
<dbReference type="EC" id="3.5.1.104" evidence="2"/>
<dbReference type="Proteomes" id="UP000216752">
    <property type="component" value="Chromosome"/>
</dbReference>
<organism evidence="2 3">
    <name type="scientific">Sporomusa silvacetica DSM 10669</name>
    <dbReference type="NCBI Taxonomy" id="1123289"/>
    <lineage>
        <taxon>Bacteria</taxon>
        <taxon>Bacillati</taxon>
        <taxon>Bacillota</taxon>
        <taxon>Negativicutes</taxon>
        <taxon>Selenomonadales</taxon>
        <taxon>Sporomusaceae</taxon>
        <taxon>Sporomusa</taxon>
    </lineage>
</organism>
<dbReference type="RefSeq" id="WP_245867417.1">
    <property type="nucleotide sequence ID" value="NZ_CP155573.1"/>
</dbReference>
<evidence type="ECO:0000313" key="2">
    <source>
        <dbReference type="EMBL" id="XFO63999.1"/>
    </source>
</evidence>
<dbReference type="GO" id="GO:0016787">
    <property type="term" value="F:hydrolase activity"/>
    <property type="evidence" value="ECO:0007669"/>
    <property type="project" value="UniProtKB-KW"/>
</dbReference>
<dbReference type="PROSITE" id="PS51677">
    <property type="entry name" value="NODB"/>
    <property type="match status" value="1"/>
</dbReference>
<dbReference type="InterPro" id="IPR011330">
    <property type="entry name" value="Glyco_hydro/deAcase_b/a-brl"/>
</dbReference>
<evidence type="ECO:0000313" key="3">
    <source>
        <dbReference type="Proteomes" id="UP000216752"/>
    </source>
</evidence>
<dbReference type="CDD" id="cd10917">
    <property type="entry name" value="CE4_NodB_like_6s_7s"/>
    <property type="match status" value="1"/>
</dbReference>
<dbReference type="Pfam" id="PF01522">
    <property type="entry name" value="Polysacc_deac_1"/>
    <property type="match status" value="1"/>
</dbReference>
<dbReference type="EMBL" id="CP155573">
    <property type="protein sequence ID" value="XFO63999.1"/>
    <property type="molecule type" value="Genomic_DNA"/>
</dbReference>
<dbReference type="InterPro" id="IPR002509">
    <property type="entry name" value="NODB_dom"/>
</dbReference>
<protein>
    <submittedName>
        <fullName evidence="2">Peptidoglycan-N-acetylglucosamine deacetylase</fullName>
        <ecNumber evidence="2">3.5.1.104</ecNumber>
    </submittedName>
</protein>
<dbReference type="InterPro" id="IPR050248">
    <property type="entry name" value="Polysacc_deacetylase_ArnD"/>
</dbReference>
<dbReference type="SUPFAM" id="SSF88713">
    <property type="entry name" value="Glycoside hydrolase/deacetylase"/>
    <property type="match status" value="1"/>
</dbReference>
<accession>A0ABZ3IEA4</accession>
<sequence length="237" mass="26570">MQSLLRRNFFCFTVLGVSLVCSLMYEVTMVFNDKSQVIKSVPTTHKVVALTIDDGPHYKTTPELLAVLREKQVKATFFLLGANAEAHPEIVMQTVADGHEIASHAYSHKRLNKLTKAEVIAEFERFETITQPLAPKPSFFRPPDGAYNDDIVALARECGYTTVLWSIDAGDWRRPPVQRVVQAVLDNVKPGGIILMHDGQYPLPTAQAAAIIIDKLQSQGYQLVTMSELMQYYEESQ</sequence>
<name>A0ABZ3IEA4_9FIRM</name>
<feature type="domain" description="NodB homology" evidence="1">
    <location>
        <begin position="46"/>
        <end position="224"/>
    </location>
</feature>
<keyword evidence="3" id="KW-1185">Reference proteome</keyword>
<dbReference type="PANTHER" id="PTHR10587">
    <property type="entry name" value="GLYCOSYL TRANSFERASE-RELATED"/>
    <property type="match status" value="1"/>
</dbReference>